<feature type="transmembrane region" description="Helical" evidence="9">
    <location>
        <begin position="55"/>
        <end position="74"/>
    </location>
</feature>
<organism evidence="11 12">
    <name type="scientific">Rhodococcus erythropolis</name>
    <name type="common">Arthrobacter picolinophilus</name>
    <dbReference type="NCBI Taxonomy" id="1833"/>
    <lineage>
        <taxon>Bacteria</taxon>
        <taxon>Bacillati</taxon>
        <taxon>Actinomycetota</taxon>
        <taxon>Actinomycetes</taxon>
        <taxon>Mycobacteriales</taxon>
        <taxon>Nocardiaceae</taxon>
        <taxon>Rhodococcus</taxon>
        <taxon>Rhodococcus erythropolis group</taxon>
    </lineage>
</organism>
<reference evidence="11 12" key="1">
    <citation type="submission" date="2020-03" db="EMBL/GenBank/DDBJ databases">
        <title>Screen low temperature-resistant strains for efficient degradation of petroleum hydrocarbons under the low temperature.</title>
        <authorList>
            <person name="Wang Y."/>
            <person name="Chen J."/>
        </authorList>
    </citation>
    <scope>NUCLEOTIDE SEQUENCE [LARGE SCALE GENOMIC DNA]</scope>
    <source>
        <strain evidence="11 12">KB1</strain>
    </source>
</reference>
<accession>A0A6G9CW52</accession>
<dbReference type="PANTHER" id="PTHR37820">
    <property type="entry name" value="CELL DIVISION PROTEIN DIVIB"/>
    <property type="match status" value="1"/>
</dbReference>
<keyword evidence="5 9" id="KW-1133">Transmembrane helix</keyword>
<evidence type="ECO:0000313" key="12">
    <source>
        <dbReference type="Proteomes" id="UP000502345"/>
    </source>
</evidence>
<dbReference type="Proteomes" id="UP000502345">
    <property type="component" value="Chromosome"/>
</dbReference>
<feature type="region of interest" description="Disordered" evidence="8">
    <location>
        <begin position="1"/>
        <end position="48"/>
    </location>
</feature>
<proteinExistence type="predicted"/>
<keyword evidence="3" id="KW-0132">Cell division</keyword>
<keyword evidence="7" id="KW-0131">Cell cycle</keyword>
<dbReference type="EMBL" id="CP050124">
    <property type="protein sequence ID" value="QIP40936.1"/>
    <property type="molecule type" value="Genomic_DNA"/>
</dbReference>
<evidence type="ECO:0000256" key="2">
    <source>
        <dbReference type="ARBA" id="ARBA00022475"/>
    </source>
</evidence>
<evidence type="ECO:0000256" key="1">
    <source>
        <dbReference type="ARBA" id="ARBA00004370"/>
    </source>
</evidence>
<evidence type="ECO:0000256" key="6">
    <source>
        <dbReference type="ARBA" id="ARBA00023136"/>
    </source>
</evidence>
<evidence type="ECO:0000256" key="3">
    <source>
        <dbReference type="ARBA" id="ARBA00022618"/>
    </source>
</evidence>
<dbReference type="PANTHER" id="PTHR37820:SF1">
    <property type="entry name" value="CELL DIVISION PROTEIN FTSQ"/>
    <property type="match status" value="1"/>
</dbReference>
<dbReference type="InterPro" id="IPR034746">
    <property type="entry name" value="POTRA"/>
</dbReference>
<evidence type="ECO:0000256" key="8">
    <source>
        <dbReference type="SAM" id="MobiDB-lite"/>
    </source>
</evidence>
<protein>
    <submittedName>
        <fullName evidence="11">POTRA domain protein, FtsQ-type</fullName>
    </submittedName>
</protein>
<dbReference type="InterPro" id="IPR050487">
    <property type="entry name" value="FtsQ_DivIB"/>
</dbReference>
<evidence type="ECO:0000256" key="9">
    <source>
        <dbReference type="SAM" id="Phobius"/>
    </source>
</evidence>
<keyword evidence="4 9" id="KW-0812">Transmembrane</keyword>
<evidence type="ECO:0000313" key="11">
    <source>
        <dbReference type="EMBL" id="QIP40936.1"/>
    </source>
</evidence>
<keyword evidence="2" id="KW-1003">Cell membrane</keyword>
<keyword evidence="6 9" id="KW-0472">Membrane</keyword>
<dbReference type="GO" id="GO:0005886">
    <property type="term" value="C:plasma membrane"/>
    <property type="evidence" value="ECO:0007669"/>
    <property type="project" value="TreeGrafter"/>
</dbReference>
<dbReference type="InterPro" id="IPR013685">
    <property type="entry name" value="POTRA_FtsQ_type"/>
</dbReference>
<comment type="subcellular location">
    <subcellularLocation>
        <location evidence="1">Membrane</location>
    </subcellularLocation>
</comment>
<evidence type="ECO:0000256" key="5">
    <source>
        <dbReference type="ARBA" id="ARBA00022989"/>
    </source>
</evidence>
<gene>
    <name evidence="11" type="ORF">G9444_3692</name>
</gene>
<dbReference type="GO" id="GO:0051301">
    <property type="term" value="P:cell division"/>
    <property type="evidence" value="ECO:0007669"/>
    <property type="project" value="UniProtKB-KW"/>
</dbReference>
<evidence type="ECO:0000259" key="10">
    <source>
        <dbReference type="PROSITE" id="PS51779"/>
    </source>
</evidence>
<dbReference type="PROSITE" id="PS51779">
    <property type="entry name" value="POTRA"/>
    <property type="match status" value="1"/>
</dbReference>
<dbReference type="AlphaFoldDB" id="A0A6G9CW52"/>
<sequence>MTPDARSRRGRRDPRARQATSTRRRSTRTESRYSTRSTEPAPEPTPTRKWFKRPLIVAPLAIVLVVGIALTAWLSPVLSVRGTEVLGATTVSEEQILSLLAVPSGQPLMRVDTGAAAARVATIPKVASARVQRMYPSTIRVTVTERVPVVFVDSPEGAHLLDEKGVDFEMGVPPPGVPRLVTPTPGWNDEPTLAALEVLSVLPPDLRFQVGEVAARSISSVTLTLLDGRVVNWGGVEHSDRKAAVTLPLLTQPGQTYDVSSPDLPTVR</sequence>
<dbReference type="Pfam" id="PF08478">
    <property type="entry name" value="POTRA_1"/>
    <property type="match status" value="1"/>
</dbReference>
<dbReference type="Gene3D" id="3.10.20.310">
    <property type="entry name" value="membrane protein fhac"/>
    <property type="match status" value="1"/>
</dbReference>
<dbReference type="Pfam" id="PF03799">
    <property type="entry name" value="FtsQ_DivIB_C"/>
    <property type="match status" value="1"/>
</dbReference>
<evidence type="ECO:0000256" key="7">
    <source>
        <dbReference type="ARBA" id="ARBA00023306"/>
    </source>
</evidence>
<evidence type="ECO:0000256" key="4">
    <source>
        <dbReference type="ARBA" id="ARBA00022692"/>
    </source>
</evidence>
<feature type="domain" description="POTRA" evidence="10">
    <location>
        <begin position="78"/>
        <end position="146"/>
    </location>
</feature>
<name>A0A6G9CW52_RHOER</name>
<dbReference type="InterPro" id="IPR005548">
    <property type="entry name" value="Cell_div_FtsQ/DivIB_C"/>
</dbReference>